<organism evidence="2 3">
    <name type="scientific">Pseudonocardia sulfidoxydans NBRC 16205</name>
    <dbReference type="NCBI Taxonomy" id="1223511"/>
    <lineage>
        <taxon>Bacteria</taxon>
        <taxon>Bacillati</taxon>
        <taxon>Actinomycetota</taxon>
        <taxon>Actinomycetes</taxon>
        <taxon>Pseudonocardiales</taxon>
        <taxon>Pseudonocardiaceae</taxon>
        <taxon>Pseudonocardia</taxon>
    </lineage>
</organism>
<dbReference type="PANTHER" id="PTHR30121">
    <property type="entry name" value="UNCHARACTERIZED PROTEIN YJGR-RELATED"/>
    <property type="match status" value="1"/>
</dbReference>
<feature type="region of interest" description="Disordered" evidence="1">
    <location>
        <begin position="547"/>
        <end position="582"/>
    </location>
</feature>
<proteinExistence type="predicted"/>
<evidence type="ECO:0000256" key="1">
    <source>
        <dbReference type="SAM" id="MobiDB-lite"/>
    </source>
</evidence>
<evidence type="ECO:0000313" key="3">
    <source>
        <dbReference type="Proteomes" id="UP000321685"/>
    </source>
</evidence>
<dbReference type="OrthoDB" id="5240402at2"/>
<name>A0A511DHX4_9PSEU</name>
<sequence>MAEEPVGESTVGRVVGTEDSTPLEFAVALAPGAYLQLDDVVATERDVPGVGTVVTSGVVTEVRARHEGASFGSDVFLIADGVLPAQVQEIAEVMTTRVEPEFYVPPRPGELVRRATGDERARALYFDRMEHQVAAGVGRDGEPVYVNLEFLDGTRGGHVSISGISGVATKTSFALFLLYSLFTGGALGRRALNSKALVFSVKGEDLLFLDRPNLRLDDDLRADYARLGLTAAPFGSVGFFAPPMPDDPSGRPHVVGRTHGIAAFWWTLGEFCARELLPYVFADAEDERNQYTMVIHQVASRLRREVSAVGDSGSVMIEGQVLRTYDDLVEFVSDRLTDEDSRRDWAGPVTGVGTVNAFLRRLRSSLKPLRGIVRGDLADTNARRVTTEHSQLTVIDLHNLPERAQRFVVGVVLAAETARKEQAGPGGLLFTMIDELNKYAPREGSSPIKEVLLDIAERGRSLGIILVGAQQTASEVERRIVSNSSVKIVGRLDPAEAGRPEYGFLPPTQRARAVLAKPGTMFVSQPEIPVPIAVEFPFPAWATRESECAAPVAAPPGGSGSNGGRPRDPFAGLPGSDDPPPF</sequence>
<accession>A0A511DHX4</accession>
<dbReference type="PANTHER" id="PTHR30121:SF6">
    <property type="entry name" value="SLR6007 PROTEIN"/>
    <property type="match status" value="1"/>
</dbReference>
<dbReference type="Gene3D" id="3.40.50.300">
    <property type="entry name" value="P-loop containing nucleotide triphosphate hydrolases"/>
    <property type="match status" value="1"/>
</dbReference>
<evidence type="ECO:0000313" key="2">
    <source>
        <dbReference type="EMBL" id="GEL24391.1"/>
    </source>
</evidence>
<dbReference type="InterPro" id="IPR051162">
    <property type="entry name" value="T4SS_component"/>
</dbReference>
<gene>
    <name evidence="2" type="ORF">PSU4_33450</name>
</gene>
<dbReference type="InterPro" id="IPR027417">
    <property type="entry name" value="P-loop_NTPase"/>
</dbReference>
<dbReference type="SUPFAM" id="SSF52540">
    <property type="entry name" value="P-loop containing nucleoside triphosphate hydrolases"/>
    <property type="match status" value="1"/>
</dbReference>
<dbReference type="EMBL" id="BJVJ01000033">
    <property type="protein sequence ID" value="GEL24391.1"/>
    <property type="molecule type" value="Genomic_DNA"/>
</dbReference>
<reference evidence="2 3" key="1">
    <citation type="submission" date="2019-07" db="EMBL/GenBank/DDBJ databases">
        <title>Whole genome shotgun sequence of Pseudonocardia sulfidoxydans NBRC 16205.</title>
        <authorList>
            <person name="Hosoyama A."/>
            <person name="Uohara A."/>
            <person name="Ohji S."/>
            <person name="Ichikawa N."/>
        </authorList>
    </citation>
    <scope>NUCLEOTIDE SEQUENCE [LARGE SCALE GENOMIC DNA]</scope>
    <source>
        <strain evidence="2 3">NBRC 16205</strain>
    </source>
</reference>
<keyword evidence="3" id="KW-1185">Reference proteome</keyword>
<dbReference type="Proteomes" id="UP000321685">
    <property type="component" value="Unassembled WGS sequence"/>
</dbReference>
<dbReference type="AlphaFoldDB" id="A0A511DHX4"/>
<comment type="caution">
    <text evidence="2">The sequence shown here is derived from an EMBL/GenBank/DDBJ whole genome shotgun (WGS) entry which is preliminary data.</text>
</comment>
<protein>
    <submittedName>
        <fullName evidence="2">ATPase</fullName>
    </submittedName>
</protein>